<keyword evidence="3" id="KW-0238">DNA-binding</keyword>
<comment type="caution">
    <text evidence="6">The sequence shown here is derived from an EMBL/GenBank/DDBJ whole genome shotgun (WGS) entry which is preliminary data.</text>
</comment>
<comment type="similarity">
    <text evidence="1">Belongs to the LysR transcriptional regulatory family.</text>
</comment>
<protein>
    <submittedName>
        <fullName evidence="6">HTH-type transcriptional regulator CatM</fullName>
    </submittedName>
</protein>
<evidence type="ECO:0000256" key="4">
    <source>
        <dbReference type="ARBA" id="ARBA00023163"/>
    </source>
</evidence>
<dbReference type="GO" id="GO:0003700">
    <property type="term" value="F:DNA-binding transcription factor activity"/>
    <property type="evidence" value="ECO:0007669"/>
    <property type="project" value="InterPro"/>
</dbReference>
<dbReference type="SUPFAM" id="SSF53850">
    <property type="entry name" value="Periplasmic binding protein-like II"/>
    <property type="match status" value="1"/>
</dbReference>
<evidence type="ECO:0000256" key="3">
    <source>
        <dbReference type="ARBA" id="ARBA00023125"/>
    </source>
</evidence>
<dbReference type="PRINTS" id="PR00039">
    <property type="entry name" value="HTHLYSR"/>
</dbReference>
<feature type="domain" description="HTH lysR-type" evidence="5">
    <location>
        <begin position="1"/>
        <end position="59"/>
    </location>
</feature>
<dbReference type="PANTHER" id="PTHR30419:SF28">
    <property type="entry name" value="HTH-TYPE TRANSCRIPTIONAL REGULATOR BSDA"/>
    <property type="match status" value="1"/>
</dbReference>
<dbReference type="Proteomes" id="UP000190973">
    <property type="component" value="Unassembled WGS sequence"/>
</dbReference>
<dbReference type="PANTHER" id="PTHR30419">
    <property type="entry name" value="HTH-TYPE TRANSCRIPTIONAL REGULATOR YBHD"/>
    <property type="match status" value="1"/>
</dbReference>
<dbReference type="Pfam" id="PF00126">
    <property type="entry name" value="HTH_1"/>
    <property type="match status" value="1"/>
</dbReference>
<dbReference type="SUPFAM" id="SSF46785">
    <property type="entry name" value="Winged helix' DNA-binding domain"/>
    <property type="match status" value="1"/>
</dbReference>
<evidence type="ECO:0000313" key="6">
    <source>
        <dbReference type="EMBL" id="OOM58695.1"/>
    </source>
</evidence>
<dbReference type="InterPro" id="IPR036390">
    <property type="entry name" value="WH_DNA-bd_sf"/>
</dbReference>
<dbReference type="InterPro" id="IPR005119">
    <property type="entry name" value="LysR_subst-bd"/>
</dbReference>
<dbReference type="GO" id="GO:0005829">
    <property type="term" value="C:cytosol"/>
    <property type="evidence" value="ECO:0007669"/>
    <property type="project" value="TreeGrafter"/>
</dbReference>
<proteinExistence type="inferred from homology"/>
<gene>
    <name evidence="6" type="primary">catM_1</name>
    <name evidence="6" type="ORF">CLBCK_38700</name>
</gene>
<evidence type="ECO:0000256" key="1">
    <source>
        <dbReference type="ARBA" id="ARBA00009437"/>
    </source>
</evidence>
<keyword evidence="2" id="KW-0805">Transcription regulation</keyword>
<dbReference type="Gene3D" id="3.40.190.290">
    <property type="match status" value="1"/>
</dbReference>
<dbReference type="InterPro" id="IPR050950">
    <property type="entry name" value="HTH-type_LysR_regulators"/>
</dbReference>
<name>A0A1S8S094_CLOBE</name>
<keyword evidence="4" id="KW-0804">Transcription</keyword>
<evidence type="ECO:0000256" key="2">
    <source>
        <dbReference type="ARBA" id="ARBA00023015"/>
    </source>
</evidence>
<dbReference type="EMBL" id="LZZI01000093">
    <property type="protein sequence ID" value="OOM58695.1"/>
    <property type="molecule type" value="Genomic_DNA"/>
</dbReference>
<organism evidence="6 7">
    <name type="scientific">Clostridium beijerinckii</name>
    <name type="common">Clostridium MP</name>
    <dbReference type="NCBI Taxonomy" id="1520"/>
    <lineage>
        <taxon>Bacteria</taxon>
        <taxon>Bacillati</taxon>
        <taxon>Bacillota</taxon>
        <taxon>Clostridia</taxon>
        <taxon>Eubacteriales</taxon>
        <taxon>Clostridiaceae</taxon>
        <taxon>Clostridium</taxon>
    </lineage>
</organism>
<dbReference type="PROSITE" id="PS50931">
    <property type="entry name" value="HTH_LYSR"/>
    <property type="match status" value="1"/>
</dbReference>
<dbReference type="Pfam" id="PF03466">
    <property type="entry name" value="LysR_substrate"/>
    <property type="match status" value="1"/>
</dbReference>
<dbReference type="GO" id="GO:0003677">
    <property type="term" value="F:DNA binding"/>
    <property type="evidence" value="ECO:0007669"/>
    <property type="project" value="UniProtKB-KW"/>
</dbReference>
<dbReference type="CDD" id="cd05466">
    <property type="entry name" value="PBP2_LTTR_substrate"/>
    <property type="match status" value="1"/>
</dbReference>
<dbReference type="Gene3D" id="1.10.10.10">
    <property type="entry name" value="Winged helix-like DNA-binding domain superfamily/Winged helix DNA-binding domain"/>
    <property type="match status" value="1"/>
</dbReference>
<evidence type="ECO:0000313" key="7">
    <source>
        <dbReference type="Proteomes" id="UP000190973"/>
    </source>
</evidence>
<dbReference type="InterPro" id="IPR036388">
    <property type="entry name" value="WH-like_DNA-bd_sf"/>
</dbReference>
<sequence>MDIRQLKYFVVIAEEGSITKAAERLFMAQPPLSRQLQAMENELGVTLFNRTNKKNMSLTPQGRIFLKNAKRILYTMDEAITEVQEYNLQMSKKLSIGTTIYCSEIMLPVLKKFREKYPFIIPEIHEGNISHLMDLLKNHTIDIVVSALPIHTEGYITKELQPDKCVFVASKAFEWIKECISLEEISRVPLLLLNAPDSNSLYKKITSEFERKELKLNVSCVCHDSGLLLKMILNNFGATILPKSMVDNMLGKFMRIITIEDDPWTTTPNLIWRREGYISSTLREFIKTFESQSSK</sequence>
<evidence type="ECO:0000259" key="5">
    <source>
        <dbReference type="PROSITE" id="PS50931"/>
    </source>
</evidence>
<dbReference type="InterPro" id="IPR000847">
    <property type="entry name" value="LysR_HTH_N"/>
</dbReference>
<reference evidence="6 7" key="1">
    <citation type="submission" date="2016-05" db="EMBL/GenBank/DDBJ databases">
        <title>Microbial solvent formation.</title>
        <authorList>
            <person name="Poehlein A."/>
            <person name="Montoya Solano J.D."/>
            <person name="Flitsch S."/>
            <person name="Krabben P."/>
            <person name="Duerre P."/>
            <person name="Daniel R."/>
        </authorList>
    </citation>
    <scope>NUCLEOTIDE SEQUENCE [LARGE SCALE GENOMIC DNA]</scope>
    <source>
        <strain evidence="6 7">DSM 53</strain>
    </source>
</reference>
<dbReference type="AlphaFoldDB" id="A0A1S8S094"/>
<accession>A0A1S8S094</accession>
<dbReference type="FunFam" id="1.10.10.10:FF:000001">
    <property type="entry name" value="LysR family transcriptional regulator"/>
    <property type="match status" value="1"/>
</dbReference>
<dbReference type="RefSeq" id="WP_039773517.1">
    <property type="nucleotide sequence ID" value="NZ_JABTAE010000001.1"/>
</dbReference>